<gene>
    <name evidence="1" type="ORF">BU25DRAFT_416679</name>
</gene>
<dbReference type="Proteomes" id="UP000799754">
    <property type="component" value="Unassembled WGS sequence"/>
</dbReference>
<proteinExistence type="predicted"/>
<evidence type="ECO:0000313" key="2">
    <source>
        <dbReference type="Proteomes" id="UP000799754"/>
    </source>
</evidence>
<comment type="caution">
    <text evidence="1">The sequence shown here is derived from an EMBL/GenBank/DDBJ whole genome shotgun (WGS) entry which is preliminary data.</text>
</comment>
<dbReference type="EMBL" id="MU006701">
    <property type="protein sequence ID" value="KAF2633474.1"/>
    <property type="molecule type" value="Genomic_DNA"/>
</dbReference>
<organism evidence="1 2">
    <name type="scientific">Macroventuria anomochaeta</name>
    <dbReference type="NCBI Taxonomy" id="301207"/>
    <lineage>
        <taxon>Eukaryota</taxon>
        <taxon>Fungi</taxon>
        <taxon>Dikarya</taxon>
        <taxon>Ascomycota</taxon>
        <taxon>Pezizomycotina</taxon>
        <taxon>Dothideomycetes</taxon>
        <taxon>Pleosporomycetidae</taxon>
        <taxon>Pleosporales</taxon>
        <taxon>Pleosporineae</taxon>
        <taxon>Didymellaceae</taxon>
        <taxon>Macroventuria</taxon>
    </lineage>
</organism>
<name>A0ACB6SJ74_9PLEO</name>
<keyword evidence="2" id="KW-1185">Reference proteome</keyword>
<sequence>MADVICTHDTGMNTMAAVASKTYNDVEVVRTTFLNLRRSAYIQRPVVGRHEVSGKHAVTCQLRATIWSLSIRQEHVSKHYGDRCHFDRRIEFHNHDPATDSISVTLSRPYPTLFAVCREARYEAAKLMGCTWVPVNGRYNSPTEPAHITQFEICINFKLDTINLRTRFLTPPPQGSLTVRPNPQQYRLDTLARLLDSDTLQRIERIVINAQPPASQHRLEIDAWWKGEGLEIFCPGRLKRVIVITRGDSDRASRDYSHWLEVAVRDGVHDRWTERGETNEPKVEMLNAWREMVLTQV</sequence>
<reference evidence="1" key="1">
    <citation type="journal article" date="2020" name="Stud. Mycol.">
        <title>101 Dothideomycetes genomes: a test case for predicting lifestyles and emergence of pathogens.</title>
        <authorList>
            <person name="Haridas S."/>
            <person name="Albert R."/>
            <person name="Binder M."/>
            <person name="Bloem J."/>
            <person name="Labutti K."/>
            <person name="Salamov A."/>
            <person name="Andreopoulos B."/>
            <person name="Baker S."/>
            <person name="Barry K."/>
            <person name="Bills G."/>
            <person name="Bluhm B."/>
            <person name="Cannon C."/>
            <person name="Castanera R."/>
            <person name="Culley D."/>
            <person name="Daum C."/>
            <person name="Ezra D."/>
            <person name="Gonzalez J."/>
            <person name="Henrissat B."/>
            <person name="Kuo A."/>
            <person name="Liang C."/>
            <person name="Lipzen A."/>
            <person name="Lutzoni F."/>
            <person name="Magnuson J."/>
            <person name="Mondo S."/>
            <person name="Nolan M."/>
            <person name="Ohm R."/>
            <person name="Pangilinan J."/>
            <person name="Park H.-J."/>
            <person name="Ramirez L."/>
            <person name="Alfaro M."/>
            <person name="Sun H."/>
            <person name="Tritt A."/>
            <person name="Yoshinaga Y."/>
            <person name="Zwiers L.-H."/>
            <person name="Turgeon B."/>
            <person name="Goodwin S."/>
            <person name="Spatafora J."/>
            <person name="Crous P."/>
            <person name="Grigoriev I."/>
        </authorList>
    </citation>
    <scope>NUCLEOTIDE SEQUENCE</scope>
    <source>
        <strain evidence="1">CBS 525.71</strain>
    </source>
</reference>
<protein>
    <submittedName>
        <fullName evidence="1">Uncharacterized protein</fullName>
    </submittedName>
</protein>
<accession>A0ACB6SJ74</accession>
<evidence type="ECO:0000313" key="1">
    <source>
        <dbReference type="EMBL" id="KAF2633474.1"/>
    </source>
</evidence>